<dbReference type="OrthoDB" id="5524165at2"/>
<dbReference type="Proteomes" id="UP000182229">
    <property type="component" value="Unassembled WGS sequence"/>
</dbReference>
<dbReference type="STRING" id="83449.BON30_27460"/>
<name>A0A1L9B6W2_9BACT</name>
<comment type="caution">
    <text evidence="2">The sequence shown here is derived from an EMBL/GenBank/DDBJ whole genome shotgun (WGS) entry which is preliminary data.</text>
</comment>
<evidence type="ECO:0000313" key="2">
    <source>
        <dbReference type="EMBL" id="OJH37985.1"/>
    </source>
</evidence>
<reference evidence="2 3" key="2">
    <citation type="submission" date="2016-12" db="EMBL/GenBank/DDBJ databases">
        <title>Draft Genome Sequence of Cystobacter ferrugineus Strain Cbfe23.</title>
        <authorList>
            <person name="Akbar S."/>
            <person name="Dowd S.E."/>
            <person name="Stevens D.C."/>
        </authorList>
    </citation>
    <scope>NUCLEOTIDE SEQUENCE [LARGE SCALE GENOMIC DNA]</scope>
    <source>
        <strain evidence="2 3">Cbfe23</strain>
    </source>
</reference>
<feature type="signal peptide" evidence="1">
    <location>
        <begin position="1"/>
        <end position="20"/>
    </location>
</feature>
<protein>
    <submittedName>
        <fullName evidence="2">Uncharacterized protein</fullName>
    </submittedName>
</protein>
<keyword evidence="3" id="KW-1185">Reference proteome</keyword>
<accession>A0A1L9B6W2</accession>
<organism evidence="2 3">
    <name type="scientific">Cystobacter ferrugineus</name>
    <dbReference type="NCBI Taxonomy" id="83449"/>
    <lineage>
        <taxon>Bacteria</taxon>
        <taxon>Pseudomonadati</taxon>
        <taxon>Myxococcota</taxon>
        <taxon>Myxococcia</taxon>
        <taxon>Myxococcales</taxon>
        <taxon>Cystobacterineae</taxon>
        <taxon>Archangiaceae</taxon>
        <taxon>Cystobacter</taxon>
    </lineage>
</organism>
<sequence length="645" mass="70067">MGLALLLTAGLLLLAGCATSAPLARGCTHACGGPALSSSDAEPRLAPFLSCSSPAEFVALQQQVDMPRLLEALDDWSAVRLGALGPVREDAAALLQRKRASFLRSVTERYGLAYAEVFALFVLHSAHDDEVHELLRLLARDKLLGQTLGLMPTVREELQRRGLPLSAYPERGERAGDVLRGLGRAARDALATSLVIDGQRYLEMSARREQLPPPYRQALHDVEQALAWQHFAPGRVVLGSFDSLTFGVPLGFYYLGVGTGQGLASLSQGQYEQATRELAPALLVGALYAGGKGLRTPSEPRLPLLQEVVRQWNARLGVDGLRELARYIHARREAGRFVAVGGMDAALALHEARGDVARAQAVLSKAKAGATGSPARSVGHTGLPESLASLVDEGVGLTREVLEARLALVELEATGPRLPKNVAALEKQRPALDAPPPGAEGNPRWPEYVAYYEKRLGELGRGTATKGPLRWESYEPMRGWFARGLAFERHMVEVLQADASLPRAQRRFLGDFDQPRIERYVGVMKPGTGLRFADVLVIETGELSNQPPRVETLSFKSRNLSGLKGTALETQLIEDAREALKKYGETLDIRRDSLQPLLREGSKVPVSKVRLIYEGGRLMPKDINEVNEAVSATKNALPGVEVLFQ</sequence>
<reference evidence="3" key="1">
    <citation type="submission" date="2016-11" db="EMBL/GenBank/DDBJ databases">
        <authorList>
            <person name="Shukria A."/>
            <person name="Stevens D.C."/>
        </authorList>
    </citation>
    <scope>NUCLEOTIDE SEQUENCE [LARGE SCALE GENOMIC DNA]</scope>
    <source>
        <strain evidence="3">Cbfe23</strain>
    </source>
</reference>
<gene>
    <name evidence="2" type="ORF">BON30_27460</name>
</gene>
<evidence type="ECO:0000256" key="1">
    <source>
        <dbReference type="SAM" id="SignalP"/>
    </source>
</evidence>
<dbReference type="AlphaFoldDB" id="A0A1L9B6W2"/>
<dbReference type="EMBL" id="MPIN01000007">
    <property type="protein sequence ID" value="OJH37985.1"/>
    <property type="molecule type" value="Genomic_DNA"/>
</dbReference>
<keyword evidence="1" id="KW-0732">Signal</keyword>
<proteinExistence type="predicted"/>
<feature type="chain" id="PRO_5010242597" evidence="1">
    <location>
        <begin position="21"/>
        <end position="645"/>
    </location>
</feature>
<evidence type="ECO:0000313" key="3">
    <source>
        <dbReference type="Proteomes" id="UP000182229"/>
    </source>
</evidence>